<protein>
    <recommendedName>
        <fullName evidence="5">Secreted protein</fullName>
    </recommendedName>
</protein>
<dbReference type="Proteomes" id="UP001285352">
    <property type="component" value="Unassembled WGS sequence"/>
</dbReference>
<comment type="caution">
    <text evidence="3">The sequence shown here is derived from an EMBL/GenBank/DDBJ whole genome shotgun (WGS) entry which is preliminary data.</text>
</comment>
<feature type="region of interest" description="Disordered" evidence="1">
    <location>
        <begin position="75"/>
        <end position="97"/>
    </location>
</feature>
<keyword evidence="2" id="KW-0812">Transmembrane</keyword>
<evidence type="ECO:0000313" key="4">
    <source>
        <dbReference type="Proteomes" id="UP001285352"/>
    </source>
</evidence>
<evidence type="ECO:0000313" key="3">
    <source>
        <dbReference type="EMBL" id="MDX8144060.1"/>
    </source>
</evidence>
<keyword evidence="2" id="KW-1133">Transmembrane helix</keyword>
<evidence type="ECO:0000256" key="1">
    <source>
        <dbReference type="SAM" id="MobiDB-lite"/>
    </source>
</evidence>
<proteinExistence type="predicted"/>
<name>A0ABU4UXU8_9PSEU</name>
<gene>
    <name evidence="3" type="ORF">SK854_18220</name>
</gene>
<organism evidence="3 4">
    <name type="scientific">Lentzea sokolovensis</name>
    <dbReference type="NCBI Taxonomy" id="3095429"/>
    <lineage>
        <taxon>Bacteria</taxon>
        <taxon>Bacillati</taxon>
        <taxon>Actinomycetota</taxon>
        <taxon>Actinomycetes</taxon>
        <taxon>Pseudonocardiales</taxon>
        <taxon>Pseudonocardiaceae</taxon>
        <taxon>Lentzea</taxon>
    </lineage>
</organism>
<dbReference type="RefSeq" id="WP_319976297.1">
    <property type="nucleotide sequence ID" value="NZ_JAXAVU010000009.1"/>
</dbReference>
<reference evidence="3 4" key="1">
    <citation type="submission" date="2023-11" db="EMBL/GenBank/DDBJ databases">
        <title>Lentzea sokolovensis, sp. nov., Lentzea kristufkii, sp. nov., and Lentzea miocenensis, sp. nov., rare actinobacteria from Sokolov Coal Basin, Miocene lacustrine sediment, Czech Republic.</title>
        <authorList>
            <person name="Lara A."/>
            <person name="Kotroba L."/>
            <person name="Nouioui I."/>
            <person name="Neumann-Schaal M."/>
            <person name="Mast Y."/>
            <person name="Chronakova A."/>
        </authorList>
    </citation>
    <scope>NUCLEOTIDE SEQUENCE [LARGE SCALE GENOMIC DNA]</scope>
    <source>
        <strain evidence="3 4">BCCO 10_0061</strain>
    </source>
</reference>
<sequence length="97" mass="9257">MVVVVVGGLVVVVVTGGGALVVVVVVTAVVVVVVVVVVVLEEEDGADDELDATVCDGASDSVGISEGVLISETRAGLSLPGPAGSPDASDPTSGAST</sequence>
<keyword evidence="2" id="KW-0472">Membrane</keyword>
<dbReference type="EMBL" id="JAXAVU010000009">
    <property type="protein sequence ID" value="MDX8144060.1"/>
    <property type="molecule type" value="Genomic_DNA"/>
</dbReference>
<keyword evidence="4" id="KW-1185">Reference proteome</keyword>
<accession>A0ABU4UXU8</accession>
<evidence type="ECO:0000256" key="2">
    <source>
        <dbReference type="SAM" id="Phobius"/>
    </source>
</evidence>
<evidence type="ECO:0008006" key="5">
    <source>
        <dbReference type="Google" id="ProtNLM"/>
    </source>
</evidence>
<feature type="transmembrane region" description="Helical" evidence="2">
    <location>
        <begin position="6"/>
        <end position="39"/>
    </location>
</feature>